<dbReference type="InterPro" id="IPR011050">
    <property type="entry name" value="Pectin_lyase_fold/virulence"/>
</dbReference>
<reference evidence="1 2" key="1">
    <citation type="submission" date="2019-08" db="EMBL/GenBank/DDBJ databases">
        <title>In-depth cultivation of the pig gut microbiome towards novel bacterial diversity and tailored functional studies.</title>
        <authorList>
            <person name="Wylensek D."/>
            <person name="Hitch T.C.A."/>
            <person name="Clavel T."/>
        </authorList>
    </citation>
    <scope>NUCLEOTIDE SEQUENCE [LARGE SCALE GENOMIC DNA]</scope>
    <source>
        <strain evidence="1 2">MUC/MUC-530-WT-4D</strain>
    </source>
</reference>
<dbReference type="InterPro" id="IPR012334">
    <property type="entry name" value="Pectin_lyas_fold"/>
</dbReference>
<gene>
    <name evidence="1" type="ORF">FYJ75_05085</name>
</gene>
<dbReference type="Gene3D" id="2.160.20.10">
    <property type="entry name" value="Single-stranded right-handed beta-helix, Pectin lyase-like"/>
    <property type="match status" value="1"/>
</dbReference>
<comment type="caution">
    <text evidence="1">The sequence shown here is derived from an EMBL/GenBank/DDBJ whole genome shotgun (WGS) entry which is preliminary data.</text>
</comment>
<dbReference type="Pfam" id="PF12541">
    <property type="entry name" value="DUF3737"/>
    <property type="match status" value="1"/>
</dbReference>
<sequence>MKRYEQQRFTGERALFMSRDLELDFCTFADGESPLKESRNLKITNSLFQWKYPLWYCDNVEVEDSTMFEMARAGIWYTNHISMKNITYEAPKGFRRCDDVVLENVSMVNAQETLWNCRNIKMKNITAKGDYFAMNCENMEIDGFTLVGNYSFDGCRNLTIRNAKMLSKDAFWNCENVTVYDSFISGEYFGWNAKNVTLVNCTVESLQGMCYMDNIVMKNCKLMNTDLSFEYSTVDAEIKSNIVSVKNPISGSIKAEHIDEIIFDDDQIDKTKTEIITEQ</sequence>
<evidence type="ECO:0000313" key="1">
    <source>
        <dbReference type="EMBL" id="MST74411.1"/>
    </source>
</evidence>
<name>A0A6L5YRR9_9FIRM</name>
<proteinExistence type="predicted"/>
<evidence type="ECO:0000313" key="2">
    <source>
        <dbReference type="Proteomes" id="UP000474024"/>
    </source>
</evidence>
<dbReference type="EMBL" id="VUNI01000006">
    <property type="protein sequence ID" value="MST74411.1"/>
    <property type="molecule type" value="Genomic_DNA"/>
</dbReference>
<keyword evidence="2" id="KW-1185">Reference proteome</keyword>
<protein>
    <submittedName>
        <fullName evidence="1">DUF3737 family protein</fullName>
    </submittedName>
</protein>
<dbReference type="RefSeq" id="WP_154429381.1">
    <property type="nucleotide sequence ID" value="NZ_VUNI01000006.1"/>
</dbReference>
<organism evidence="1 2">
    <name type="scientific">Roseburia porci</name>
    <dbReference type="NCBI Taxonomy" id="2605790"/>
    <lineage>
        <taxon>Bacteria</taxon>
        <taxon>Bacillati</taxon>
        <taxon>Bacillota</taxon>
        <taxon>Clostridia</taxon>
        <taxon>Lachnospirales</taxon>
        <taxon>Lachnospiraceae</taxon>
        <taxon>Roseburia</taxon>
    </lineage>
</organism>
<dbReference type="AlphaFoldDB" id="A0A6L5YRR9"/>
<dbReference type="Proteomes" id="UP000474024">
    <property type="component" value="Unassembled WGS sequence"/>
</dbReference>
<dbReference type="SUPFAM" id="SSF51126">
    <property type="entry name" value="Pectin lyase-like"/>
    <property type="match status" value="1"/>
</dbReference>
<dbReference type="InterPro" id="IPR022208">
    <property type="entry name" value="DUF3737"/>
</dbReference>
<accession>A0A6L5YRR9</accession>